<organism evidence="2 3">
    <name type="scientific">Mya arenaria</name>
    <name type="common">Soft-shell clam</name>
    <dbReference type="NCBI Taxonomy" id="6604"/>
    <lineage>
        <taxon>Eukaryota</taxon>
        <taxon>Metazoa</taxon>
        <taxon>Spiralia</taxon>
        <taxon>Lophotrochozoa</taxon>
        <taxon>Mollusca</taxon>
        <taxon>Bivalvia</taxon>
        <taxon>Autobranchia</taxon>
        <taxon>Heteroconchia</taxon>
        <taxon>Euheterodonta</taxon>
        <taxon>Imparidentia</taxon>
        <taxon>Neoheterodontei</taxon>
        <taxon>Myida</taxon>
        <taxon>Myoidea</taxon>
        <taxon>Myidae</taxon>
        <taxon>Mya</taxon>
    </lineage>
</organism>
<keyword evidence="3" id="KW-1185">Reference proteome</keyword>
<evidence type="ECO:0000313" key="3">
    <source>
        <dbReference type="Proteomes" id="UP001164746"/>
    </source>
</evidence>
<dbReference type="Pfam" id="PF07714">
    <property type="entry name" value="PK_Tyr_Ser-Thr"/>
    <property type="match status" value="1"/>
</dbReference>
<sequence>MLRRGHMQPVRRGLHAVSVRYRRTMAGNDFSRKSARPCTNPMYIYGDMDFSDLDSWQLARIDVSLQSIMKSGSFADIYTATIANNGNTAVAKTMKSNMTPEKHEHLYRFGLGVARGMEYLAGKEERIPIKWMAPECLKTTKGAKEKSDAWSYGVVLWEIFSLGDAPYEDMPGKEIPARLKSGYRLPKPKQCDDKWHDVMTRCWQANPDQRPTFKAIRGELDEMFVAAPQDDYYYYRK</sequence>
<dbReference type="Gene3D" id="1.10.510.10">
    <property type="entry name" value="Transferase(Phosphotransferase) domain 1"/>
    <property type="match status" value="1"/>
</dbReference>
<evidence type="ECO:0000313" key="2">
    <source>
        <dbReference type="EMBL" id="WAR10292.1"/>
    </source>
</evidence>
<accession>A0ABY7EMQ2</accession>
<dbReference type="Proteomes" id="UP001164746">
    <property type="component" value="Chromosome 7"/>
</dbReference>
<dbReference type="PANTHER" id="PTHR24416">
    <property type="entry name" value="TYROSINE-PROTEIN KINASE RECEPTOR"/>
    <property type="match status" value="1"/>
</dbReference>
<gene>
    <name evidence="2" type="ORF">MAR_035368</name>
</gene>
<dbReference type="InterPro" id="IPR050122">
    <property type="entry name" value="RTK"/>
</dbReference>
<evidence type="ECO:0000259" key="1">
    <source>
        <dbReference type="Pfam" id="PF07714"/>
    </source>
</evidence>
<dbReference type="EMBL" id="CP111018">
    <property type="protein sequence ID" value="WAR10292.1"/>
    <property type="molecule type" value="Genomic_DNA"/>
</dbReference>
<reference evidence="2" key="1">
    <citation type="submission" date="2022-11" db="EMBL/GenBank/DDBJ databases">
        <title>Centuries of genome instability and evolution in soft-shell clam transmissible cancer (bioRxiv).</title>
        <authorList>
            <person name="Hart S.F.M."/>
            <person name="Yonemitsu M.A."/>
            <person name="Giersch R.M."/>
            <person name="Beal B.F."/>
            <person name="Arriagada G."/>
            <person name="Davis B.W."/>
            <person name="Ostrander E.A."/>
            <person name="Goff S.P."/>
            <person name="Metzger M.J."/>
        </authorList>
    </citation>
    <scope>NUCLEOTIDE SEQUENCE</scope>
    <source>
        <strain evidence="2">MELC-2E11</strain>
        <tissue evidence="2">Siphon/mantle</tissue>
    </source>
</reference>
<dbReference type="InterPro" id="IPR011009">
    <property type="entry name" value="Kinase-like_dom_sf"/>
</dbReference>
<proteinExistence type="predicted"/>
<dbReference type="InterPro" id="IPR001245">
    <property type="entry name" value="Ser-Thr/Tyr_kinase_cat_dom"/>
</dbReference>
<dbReference type="PANTHER" id="PTHR24416:SF600">
    <property type="entry name" value="PDGF- AND VEGF-RECEPTOR RELATED, ISOFORM J"/>
    <property type="match status" value="1"/>
</dbReference>
<protein>
    <submittedName>
        <fullName evidence="2">FGFR2-like protein</fullName>
    </submittedName>
</protein>
<feature type="domain" description="Serine-threonine/tyrosine-protein kinase catalytic" evidence="1">
    <location>
        <begin position="114"/>
        <end position="220"/>
    </location>
</feature>
<name>A0ABY7EMQ2_MYAAR</name>
<dbReference type="SUPFAM" id="SSF56112">
    <property type="entry name" value="Protein kinase-like (PK-like)"/>
    <property type="match status" value="1"/>
</dbReference>